<evidence type="ECO:0000256" key="6">
    <source>
        <dbReference type="SAM" id="SignalP"/>
    </source>
</evidence>
<keyword evidence="1" id="KW-0378">Hydrolase</keyword>
<sequence>MKLPVSPWAAALCALLALPLPAFPQTDPAREAAPPDGFAALGGGTAGGSAAVATQIYTATNRQQLLAALANGGSQPKIVKVVGSIDMSEGQPFTSHADQDRRAMVRLPSNTTLIGAGPGAGLVNGRIEIIGVSNVIVRNLAIMAPCDVAPVWDPTDGATGNWNSAYDAITLQGAERVWIDHNTITDAPITDDLLPIENGKLKQCHDGAIDITRGANYVTVSYNVIDKHDKTMLIGHSDSYTADIGRLKVTLANNVFSNVTQRSPRVRFGQVHLFNNYHVGSKTASPYPHSYSVGIGTGGQVISHANVHAIAGAAPGCASVVQALNPGAASSFADSGSLLNGAPLGACPVSSAVGWSVPYAFTPRPAALVKANALARAGAGKLTTNVSGSGSVGVPPGSVVPARNAVGVHTDTAIAIAFDAAPTLGTSGTVTVRRNSDGAVVDRIDLSTAPSATDTQAIIPRTNLEIDAIALGAMPENAARARFVWYRPVSIVGNQAVVRLHNNRLAFDTAYTVTVDAAAFSGRIDSSPFAGLSWTFTTRSAPASKASVTVDDDGATADFRTVQGALNWIMAWCSTGSSSSYGCNTAATPKTVAIRNGLYPELLMLRNVANLSLVGESRDGVQVGVDNFESLNSGSGASAAAAGTALTTGGRVVGHRVLGGGRSVLLVENSDLLQLRGFTLVNPHGRASIYDNQAEALYFNTSTTPAAHRFVGREMNFIGEQDTLQLKGYVWIYKSLVAGNVDFIWGNVMAALFEDCEIRSVLDASSSSPGYVLQARATAGDTGFVFLNSQLTAGPGVTAAYLARSGGTASTAYVDNIAFIGNRIGPHILPVGWCVGTGTSKTGTGQGSCGSNPPPWAGTASGGATDAAGWREWGSLDLDGHALDTGARLGLASVTVGGANANVQLAKTLDSTVGLTSRADIFYRSTIATGAPGGWVPAP</sequence>
<reference evidence="8 9" key="1">
    <citation type="submission" date="2021-12" db="EMBL/GenBank/DDBJ databases">
        <title>Genome seq of p7.</title>
        <authorList>
            <person name="Seo T."/>
        </authorList>
    </citation>
    <scope>NUCLEOTIDE SEQUENCE [LARGE SCALE GENOMIC DNA]</scope>
    <source>
        <strain evidence="8 9">P7</strain>
    </source>
</reference>
<dbReference type="InterPro" id="IPR012334">
    <property type="entry name" value="Pectin_lyas_fold"/>
</dbReference>
<evidence type="ECO:0000313" key="9">
    <source>
        <dbReference type="Proteomes" id="UP001201463"/>
    </source>
</evidence>
<dbReference type="RefSeq" id="WP_233388588.1">
    <property type="nucleotide sequence ID" value="NZ_JAJTWT010000001.1"/>
</dbReference>
<keyword evidence="4" id="KW-0964">Secreted</keyword>
<keyword evidence="4" id="KW-0624">Polysaccharide degradation</keyword>
<evidence type="ECO:0000256" key="1">
    <source>
        <dbReference type="ARBA" id="ARBA00022801"/>
    </source>
</evidence>
<dbReference type="PANTHER" id="PTHR31683:SF18">
    <property type="entry name" value="PECTATE LYASE 21-RELATED"/>
    <property type="match status" value="1"/>
</dbReference>
<dbReference type="PANTHER" id="PTHR31683">
    <property type="entry name" value="PECTATE LYASE 18-RELATED"/>
    <property type="match status" value="1"/>
</dbReference>
<dbReference type="Pfam" id="PF01095">
    <property type="entry name" value="Pectinesterase"/>
    <property type="match status" value="1"/>
</dbReference>
<dbReference type="InterPro" id="IPR045032">
    <property type="entry name" value="PEL"/>
</dbReference>
<dbReference type="Pfam" id="PF00544">
    <property type="entry name" value="Pectate_lyase_4"/>
    <property type="match status" value="1"/>
</dbReference>
<feature type="signal peptide" evidence="6">
    <location>
        <begin position="1"/>
        <end position="24"/>
    </location>
</feature>
<feature type="domain" description="Pectate lyase" evidence="7">
    <location>
        <begin position="52"/>
        <end position="314"/>
    </location>
</feature>
<protein>
    <submittedName>
        <fullName evidence="8">Pectinesterase family protein</fullName>
    </submittedName>
</protein>
<dbReference type="SUPFAM" id="SSF51126">
    <property type="entry name" value="Pectin lyase-like"/>
    <property type="match status" value="2"/>
</dbReference>
<organism evidence="8 9">
    <name type="scientific">Pelomonas caseinilytica</name>
    <dbReference type="NCBI Taxonomy" id="2906763"/>
    <lineage>
        <taxon>Bacteria</taxon>
        <taxon>Pseudomonadati</taxon>
        <taxon>Pseudomonadota</taxon>
        <taxon>Betaproteobacteria</taxon>
        <taxon>Burkholderiales</taxon>
        <taxon>Sphaerotilaceae</taxon>
        <taxon>Roseateles</taxon>
    </lineage>
</organism>
<dbReference type="Gene3D" id="2.160.20.10">
    <property type="entry name" value="Single-stranded right-handed beta-helix, Pectin lyase-like"/>
    <property type="match status" value="2"/>
</dbReference>
<dbReference type="InterPro" id="IPR011050">
    <property type="entry name" value="Pectin_lyase_fold/virulence"/>
</dbReference>
<dbReference type="InterPro" id="IPR002022">
    <property type="entry name" value="Pec_lyase"/>
</dbReference>
<dbReference type="InterPro" id="IPR000070">
    <property type="entry name" value="Pectinesterase_cat"/>
</dbReference>
<feature type="region of interest" description="Disordered" evidence="5">
    <location>
        <begin position="842"/>
        <end position="865"/>
    </location>
</feature>
<dbReference type="Proteomes" id="UP001201463">
    <property type="component" value="Unassembled WGS sequence"/>
</dbReference>
<keyword evidence="2" id="KW-0063">Aspartyl esterase</keyword>
<proteinExistence type="inferred from homology"/>
<comment type="subcellular location">
    <subcellularLocation>
        <location evidence="4">Secreted</location>
    </subcellularLocation>
</comment>
<keyword evidence="9" id="KW-1185">Reference proteome</keyword>
<evidence type="ECO:0000259" key="7">
    <source>
        <dbReference type="SMART" id="SM00656"/>
    </source>
</evidence>
<evidence type="ECO:0000313" key="8">
    <source>
        <dbReference type="EMBL" id="MCE4535840.1"/>
    </source>
</evidence>
<accession>A0ABS8X9N2</accession>
<evidence type="ECO:0000256" key="3">
    <source>
        <dbReference type="ARBA" id="ARBA00023239"/>
    </source>
</evidence>
<comment type="similarity">
    <text evidence="4">Belongs to the polysaccharide lyase 1 family.</text>
</comment>
<name>A0ABS8X9N2_9BURK</name>
<keyword evidence="6" id="KW-0732">Signal</keyword>
<evidence type="ECO:0000256" key="4">
    <source>
        <dbReference type="RuleBase" id="RU361173"/>
    </source>
</evidence>
<gene>
    <name evidence="8" type="ORF">LXT12_01020</name>
</gene>
<dbReference type="SMART" id="SM00656">
    <property type="entry name" value="Amb_all"/>
    <property type="match status" value="1"/>
</dbReference>
<comment type="caution">
    <text evidence="8">The sequence shown here is derived from an EMBL/GenBank/DDBJ whole genome shotgun (WGS) entry which is preliminary data.</text>
</comment>
<keyword evidence="3 4" id="KW-0456">Lyase</keyword>
<dbReference type="EMBL" id="JAJTWT010000001">
    <property type="protein sequence ID" value="MCE4535840.1"/>
    <property type="molecule type" value="Genomic_DNA"/>
</dbReference>
<feature type="chain" id="PRO_5046116351" evidence="6">
    <location>
        <begin position="25"/>
        <end position="939"/>
    </location>
</feature>
<keyword evidence="4" id="KW-0119">Carbohydrate metabolism</keyword>
<evidence type="ECO:0000256" key="5">
    <source>
        <dbReference type="SAM" id="MobiDB-lite"/>
    </source>
</evidence>
<evidence type="ECO:0000256" key="2">
    <source>
        <dbReference type="ARBA" id="ARBA00023085"/>
    </source>
</evidence>